<dbReference type="PANTHER" id="PTHR43017:SF1">
    <property type="entry name" value="ACETYLTRANSFERASE YJL218W-RELATED"/>
    <property type="match status" value="1"/>
</dbReference>
<protein>
    <recommendedName>
        <fullName evidence="5">Acetyltransferase</fullName>
        <ecNumber evidence="5">2.3.1.-</ecNumber>
    </recommendedName>
</protein>
<dbReference type="InterPro" id="IPR039369">
    <property type="entry name" value="LacA-like"/>
</dbReference>
<dbReference type="RefSeq" id="WP_344730786.1">
    <property type="nucleotide sequence ID" value="NZ_BAABBI010000004.1"/>
</dbReference>
<proteinExistence type="inferred from homology"/>
<accession>A0ABP7HDX1</accession>
<evidence type="ECO:0000313" key="7">
    <source>
        <dbReference type="EMBL" id="GAA3790386.1"/>
    </source>
</evidence>
<keyword evidence="2 5" id="KW-0808">Transferase</keyword>
<evidence type="ECO:0000256" key="2">
    <source>
        <dbReference type="ARBA" id="ARBA00022679"/>
    </source>
</evidence>
<evidence type="ECO:0000313" key="8">
    <source>
        <dbReference type="Proteomes" id="UP001501456"/>
    </source>
</evidence>
<comment type="similarity">
    <text evidence="1 5">Belongs to the transferase hexapeptide repeat family.</text>
</comment>
<dbReference type="InterPro" id="IPR001451">
    <property type="entry name" value="Hexapep"/>
</dbReference>
<dbReference type="InterPro" id="IPR011004">
    <property type="entry name" value="Trimer_LpxA-like_sf"/>
</dbReference>
<gene>
    <name evidence="7" type="ORF">GCM10022271_23380</name>
</gene>
<dbReference type="EC" id="2.3.1.-" evidence="5"/>
<dbReference type="CDD" id="cd03357">
    <property type="entry name" value="LbH_MAT_GAT"/>
    <property type="match status" value="1"/>
</dbReference>
<evidence type="ECO:0000256" key="1">
    <source>
        <dbReference type="ARBA" id="ARBA00007274"/>
    </source>
</evidence>
<dbReference type="PANTHER" id="PTHR43017">
    <property type="entry name" value="GALACTOSIDE O-ACETYLTRANSFERASE"/>
    <property type="match status" value="1"/>
</dbReference>
<dbReference type="EMBL" id="BAABBI010000004">
    <property type="protein sequence ID" value="GAA3790386.1"/>
    <property type="molecule type" value="Genomic_DNA"/>
</dbReference>
<dbReference type="PROSITE" id="PS00101">
    <property type="entry name" value="HEXAPEP_TRANSFERASES"/>
    <property type="match status" value="1"/>
</dbReference>
<dbReference type="Proteomes" id="UP001501456">
    <property type="component" value="Unassembled WGS sequence"/>
</dbReference>
<keyword evidence="4 5" id="KW-0012">Acyltransferase</keyword>
<dbReference type="Gene3D" id="2.160.10.10">
    <property type="entry name" value="Hexapeptide repeat proteins"/>
    <property type="match status" value="1"/>
</dbReference>
<keyword evidence="8" id="KW-1185">Reference proteome</keyword>
<evidence type="ECO:0000256" key="3">
    <source>
        <dbReference type="ARBA" id="ARBA00022737"/>
    </source>
</evidence>
<feature type="domain" description="Maltose/galactoside acetyltransferase" evidence="6">
    <location>
        <begin position="4"/>
        <end position="58"/>
    </location>
</feature>
<comment type="caution">
    <text evidence="7">The sequence shown here is derived from an EMBL/GenBank/DDBJ whole genome shotgun (WGS) entry which is preliminary data.</text>
</comment>
<evidence type="ECO:0000256" key="5">
    <source>
        <dbReference type="RuleBase" id="RU367021"/>
    </source>
</evidence>
<dbReference type="Pfam" id="PF14602">
    <property type="entry name" value="Hexapep_2"/>
    <property type="match status" value="1"/>
</dbReference>
<dbReference type="InterPro" id="IPR018357">
    <property type="entry name" value="Hexapep_transf_CS"/>
</dbReference>
<name>A0ABP7HDX1_9FLAO</name>
<keyword evidence="3" id="KW-0677">Repeat</keyword>
<dbReference type="Pfam" id="PF12464">
    <property type="entry name" value="Mac"/>
    <property type="match status" value="1"/>
</dbReference>
<evidence type="ECO:0000256" key="4">
    <source>
        <dbReference type="ARBA" id="ARBA00023315"/>
    </source>
</evidence>
<dbReference type="SUPFAM" id="SSF51161">
    <property type="entry name" value="Trimeric LpxA-like enzymes"/>
    <property type="match status" value="1"/>
</dbReference>
<reference evidence="8" key="1">
    <citation type="journal article" date="2019" name="Int. J. Syst. Evol. Microbiol.">
        <title>The Global Catalogue of Microorganisms (GCM) 10K type strain sequencing project: providing services to taxonomists for standard genome sequencing and annotation.</title>
        <authorList>
            <consortium name="The Broad Institute Genomics Platform"/>
            <consortium name="The Broad Institute Genome Sequencing Center for Infectious Disease"/>
            <person name="Wu L."/>
            <person name="Ma J."/>
        </authorList>
    </citation>
    <scope>NUCLEOTIDE SEQUENCE [LARGE SCALE GENOMIC DNA]</scope>
    <source>
        <strain evidence="8">JCM 17525</strain>
    </source>
</reference>
<sequence>MTEKEKMLNGDHYNSRDPELIAMYHNARKLLKQYNNLDSELAETREDILRALFEYKGPDVWIETPFFCDYGKNISIGANTFVNTNCMFLDNNKITIGKNGLIAPYVQIYTATHPLKASERIITEGNTSRYLTSTKPVTIGDNVWVGGNSVIFPGVTIGNNVTIGAGSVVTKDVPDNVLAYGNPCKVIKIL</sequence>
<dbReference type="SMART" id="SM01266">
    <property type="entry name" value="Mac"/>
    <property type="match status" value="1"/>
</dbReference>
<dbReference type="InterPro" id="IPR024688">
    <property type="entry name" value="Mac_dom"/>
</dbReference>
<organism evidence="7 8">
    <name type="scientific">Corallibacter vietnamensis</name>
    <dbReference type="NCBI Taxonomy" id="904130"/>
    <lineage>
        <taxon>Bacteria</taxon>
        <taxon>Pseudomonadati</taxon>
        <taxon>Bacteroidota</taxon>
        <taxon>Flavobacteriia</taxon>
        <taxon>Flavobacteriales</taxon>
        <taxon>Flavobacteriaceae</taxon>
        <taxon>Corallibacter</taxon>
    </lineage>
</organism>
<evidence type="ECO:0000259" key="6">
    <source>
        <dbReference type="SMART" id="SM01266"/>
    </source>
</evidence>